<dbReference type="Gene3D" id="3.30.1310.10">
    <property type="entry name" value="Nucleoid-associated protein YbaB-like domain"/>
    <property type="match status" value="1"/>
</dbReference>
<evidence type="ECO:0000313" key="2">
    <source>
        <dbReference type="EMBL" id="MPM02600.1"/>
    </source>
</evidence>
<comment type="caution">
    <text evidence="2">The sequence shown here is derived from an EMBL/GenBank/DDBJ whole genome shotgun (WGS) entry which is preliminary data.</text>
</comment>
<dbReference type="PANTHER" id="PTHR33449">
    <property type="entry name" value="NUCLEOID-ASSOCIATED PROTEIN YBAB"/>
    <property type="match status" value="1"/>
</dbReference>
<dbReference type="PANTHER" id="PTHR33449:SF1">
    <property type="entry name" value="NUCLEOID-ASSOCIATED PROTEIN YBAB"/>
    <property type="match status" value="1"/>
</dbReference>
<dbReference type="InterPro" id="IPR004401">
    <property type="entry name" value="YbaB/EbfC"/>
</dbReference>
<protein>
    <submittedName>
        <fullName evidence="2">Nucleoid-associated protein EbfC</fullName>
    </submittedName>
</protein>
<proteinExistence type="inferred from homology"/>
<dbReference type="InterPro" id="IPR036894">
    <property type="entry name" value="YbaB-like_sf"/>
</dbReference>
<organism evidence="2">
    <name type="scientific">bioreactor metagenome</name>
    <dbReference type="NCBI Taxonomy" id="1076179"/>
    <lineage>
        <taxon>unclassified sequences</taxon>
        <taxon>metagenomes</taxon>
        <taxon>ecological metagenomes</taxon>
    </lineage>
</organism>
<sequence length="101" mass="11090">MDMNPFELLKNMKGIQENMKRMQDLLPTITATGSAGAGMVEVTLNGKFIVTDVHIDEELVDPKDIQTLQVLISSAFNDASAKIQQKIQSEGIKYASSFTQA</sequence>
<dbReference type="NCBIfam" id="TIGR00103">
    <property type="entry name" value="DNA_YbaB_EbfC"/>
    <property type="match status" value="1"/>
</dbReference>
<dbReference type="GO" id="GO:0003677">
    <property type="term" value="F:DNA binding"/>
    <property type="evidence" value="ECO:0007669"/>
    <property type="project" value="UniProtKB-KW"/>
</dbReference>
<dbReference type="PIRSF" id="PIRSF004555">
    <property type="entry name" value="UCP004555"/>
    <property type="match status" value="1"/>
</dbReference>
<dbReference type="HAMAP" id="MF_00274">
    <property type="entry name" value="DNA_YbaB_EbfC"/>
    <property type="match status" value="1"/>
</dbReference>
<evidence type="ECO:0000256" key="1">
    <source>
        <dbReference type="ARBA" id="ARBA00023125"/>
    </source>
</evidence>
<dbReference type="Pfam" id="PF02575">
    <property type="entry name" value="YbaB_DNA_bd"/>
    <property type="match status" value="1"/>
</dbReference>
<gene>
    <name evidence="2" type="primary">ebfC_1</name>
    <name evidence="2" type="ORF">SDC9_48854</name>
</gene>
<reference evidence="2" key="1">
    <citation type="submission" date="2019-08" db="EMBL/GenBank/DDBJ databases">
        <authorList>
            <person name="Kucharzyk K."/>
            <person name="Murdoch R.W."/>
            <person name="Higgins S."/>
            <person name="Loffler F."/>
        </authorList>
    </citation>
    <scope>NUCLEOTIDE SEQUENCE</scope>
</reference>
<keyword evidence="1" id="KW-0238">DNA-binding</keyword>
<dbReference type="EMBL" id="VSSQ01000881">
    <property type="protein sequence ID" value="MPM02600.1"/>
    <property type="molecule type" value="Genomic_DNA"/>
</dbReference>
<accession>A0A644WFK4</accession>
<name>A0A644WFK4_9ZZZZ</name>
<dbReference type="SUPFAM" id="SSF82607">
    <property type="entry name" value="YbaB-like"/>
    <property type="match status" value="1"/>
</dbReference>
<dbReference type="AlphaFoldDB" id="A0A644WFK4"/>
<dbReference type="GO" id="GO:0005829">
    <property type="term" value="C:cytosol"/>
    <property type="evidence" value="ECO:0007669"/>
    <property type="project" value="TreeGrafter"/>
</dbReference>